<dbReference type="GeneID" id="28740927"/>
<protein>
    <submittedName>
        <fullName evidence="3">Arylamine N-acetyltransferase</fullName>
    </submittedName>
</protein>
<dbReference type="VEuPathDB" id="FungiDB:AB675_859"/>
<evidence type="ECO:0000256" key="2">
    <source>
        <dbReference type="RuleBase" id="RU003452"/>
    </source>
</evidence>
<dbReference type="SUPFAM" id="SSF54001">
    <property type="entry name" value="Cysteine proteinases"/>
    <property type="match status" value="1"/>
</dbReference>
<sequence length="308" mass="35515">MTSAYSPDQISQYLNFIDLPQQWHPSAKPSLTLDYLTILHIHQISTIPYENLSLHYAKDKKVDLNPQVLFHKFLSRKRGGYCMETSIFYYHILRALGFQVYTAGVRIRLRNEGRPYGKYIGWVHVVNIVTLPDGTKYMIDVGFGGDGATKPLPLIHGHVEHNLGTQDVRLVLQPIPDQVDQSKPLWIYQYRNSPEDDWNSYYAFPEVEFLEVEFGILNYWTSTSPDSFQTTSMLVVKFQRDGDQIVGKRMLFNHLVKENPGGKTRLVQELKTEEERVEALKVWFGLALTGEEQRGIRGHITELGRGKQ</sequence>
<dbReference type="Gene3D" id="3.30.2140.20">
    <property type="match status" value="1"/>
</dbReference>
<dbReference type="Proteomes" id="UP000038010">
    <property type="component" value="Unassembled WGS sequence"/>
</dbReference>
<evidence type="ECO:0000313" key="3">
    <source>
        <dbReference type="EMBL" id="KPI45834.1"/>
    </source>
</evidence>
<proteinExistence type="inferred from homology"/>
<dbReference type="EMBL" id="LFJN01000001">
    <property type="protein sequence ID" value="KPI45834.1"/>
    <property type="molecule type" value="Genomic_DNA"/>
</dbReference>
<comment type="caution">
    <text evidence="3">The sequence shown here is derived from an EMBL/GenBank/DDBJ whole genome shotgun (WGS) entry which is preliminary data.</text>
</comment>
<dbReference type="InterPro" id="IPR053710">
    <property type="entry name" value="Arylamine_NAT_domain_sf"/>
</dbReference>
<dbReference type="PANTHER" id="PTHR11786:SF0">
    <property type="entry name" value="ARYLAMINE N-ACETYLTRANSFERASE 4-RELATED"/>
    <property type="match status" value="1"/>
</dbReference>
<keyword evidence="2" id="KW-0012">Acyltransferase</keyword>
<dbReference type="PANTHER" id="PTHR11786">
    <property type="entry name" value="N-HYDROXYARYLAMINE O-ACETYLTRANSFERASE"/>
    <property type="match status" value="1"/>
</dbReference>
<dbReference type="Pfam" id="PF00797">
    <property type="entry name" value="Acetyltransf_2"/>
    <property type="match status" value="1"/>
</dbReference>
<dbReference type="OrthoDB" id="10260017at2759"/>
<keyword evidence="2 3" id="KW-0808">Transferase</keyword>
<keyword evidence="4" id="KW-1185">Reference proteome</keyword>
<comment type="similarity">
    <text evidence="1 2">Belongs to the arylamine N-acetyltransferase family.</text>
</comment>
<dbReference type="STRING" id="1664694.A0A0N1HHA1"/>
<gene>
    <name evidence="3" type="ORF">AB675_859</name>
</gene>
<dbReference type="GO" id="GO:0016407">
    <property type="term" value="F:acetyltransferase activity"/>
    <property type="evidence" value="ECO:0007669"/>
    <property type="project" value="InterPro"/>
</dbReference>
<dbReference type="RefSeq" id="XP_018005797.1">
    <property type="nucleotide sequence ID" value="XM_018149058.1"/>
</dbReference>
<reference evidence="3 4" key="1">
    <citation type="submission" date="2015-06" db="EMBL/GenBank/DDBJ databases">
        <title>Draft genome of the ant-associated black yeast Phialophora attae CBS 131958.</title>
        <authorList>
            <person name="Moreno L.F."/>
            <person name="Stielow B.J."/>
            <person name="de Hoog S."/>
            <person name="Vicente V.A."/>
            <person name="Weiss V.A."/>
            <person name="de Vries M."/>
            <person name="Cruz L.M."/>
            <person name="Souza E.M."/>
        </authorList>
    </citation>
    <scope>NUCLEOTIDE SEQUENCE [LARGE SCALE GENOMIC DNA]</scope>
    <source>
        <strain evidence="3 4">CBS 131958</strain>
    </source>
</reference>
<evidence type="ECO:0000313" key="4">
    <source>
        <dbReference type="Proteomes" id="UP000038010"/>
    </source>
</evidence>
<dbReference type="AlphaFoldDB" id="A0A0N1HHA1"/>
<organism evidence="3 4">
    <name type="scientific">Cyphellophora attinorum</name>
    <dbReference type="NCBI Taxonomy" id="1664694"/>
    <lineage>
        <taxon>Eukaryota</taxon>
        <taxon>Fungi</taxon>
        <taxon>Dikarya</taxon>
        <taxon>Ascomycota</taxon>
        <taxon>Pezizomycotina</taxon>
        <taxon>Eurotiomycetes</taxon>
        <taxon>Chaetothyriomycetidae</taxon>
        <taxon>Chaetothyriales</taxon>
        <taxon>Cyphellophoraceae</taxon>
        <taxon>Cyphellophora</taxon>
    </lineage>
</organism>
<name>A0A0N1HHA1_9EURO</name>
<dbReference type="PRINTS" id="PR01543">
    <property type="entry name" value="ANATRNSFRASE"/>
</dbReference>
<evidence type="ECO:0000256" key="1">
    <source>
        <dbReference type="ARBA" id="ARBA00006547"/>
    </source>
</evidence>
<accession>A0A0N1HHA1</accession>
<dbReference type="InterPro" id="IPR001447">
    <property type="entry name" value="Arylamine_N-AcTrfase"/>
</dbReference>
<dbReference type="InterPro" id="IPR038765">
    <property type="entry name" value="Papain-like_cys_pep_sf"/>
</dbReference>